<gene>
    <name evidence="4" type="ORF">PFX98_09230</name>
</gene>
<evidence type="ECO:0000313" key="4">
    <source>
        <dbReference type="EMBL" id="WIT13786.1"/>
    </source>
</evidence>
<proteinExistence type="predicted"/>
<evidence type="ECO:0000256" key="2">
    <source>
        <dbReference type="PROSITE-ProRule" id="PRU00703"/>
    </source>
</evidence>
<dbReference type="SUPFAM" id="SSF54631">
    <property type="entry name" value="CBS-domain pair"/>
    <property type="match status" value="1"/>
</dbReference>
<dbReference type="CDD" id="cd04584">
    <property type="entry name" value="CBS_pair_AcuB_like"/>
    <property type="match status" value="1"/>
</dbReference>
<dbReference type="EMBL" id="CP116346">
    <property type="protein sequence ID" value="WIT13786.1"/>
    <property type="molecule type" value="Genomic_DNA"/>
</dbReference>
<evidence type="ECO:0000259" key="3">
    <source>
        <dbReference type="PROSITE" id="PS51371"/>
    </source>
</evidence>
<sequence>MTRMHDLMSSNLVTVELDDSLATVKEIFDSSSFHHLLVVEEGRLFGVVSDRDLLRAISPYVGTMVETTRDLATLNKRVHQVMSRKPLTLRPEDPVGDAIRLFLEHGISCLPIVVEDLKPVGIVTWRDVLRALAPR</sequence>
<reference evidence="4" key="1">
    <citation type="submission" date="2023-01" db="EMBL/GenBank/DDBJ databases">
        <title>Whole genome sequence of Paucibacter sp. S2-9 isolated from pond sediment.</title>
        <authorList>
            <person name="Jung J.Y."/>
        </authorList>
    </citation>
    <scope>NUCLEOTIDE SEQUENCE</scope>
    <source>
        <strain evidence="4">S2-9</strain>
    </source>
</reference>
<evidence type="ECO:0000256" key="1">
    <source>
        <dbReference type="ARBA" id="ARBA00023122"/>
    </source>
</evidence>
<dbReference type="Pfam" id="PF00571">
    <property type="entry name" value="CBS"/>
    <property type="match status" value="2"/>
</dbReference>
<dbReference type="RefSeq" id="WP_285234906.1">
    <property type="nucleotide sequence ID" value="NZ_CP116346.1"/>
</dbReference>
<keyword evidence="1 2" id="KW-0129">CBS domain</keyword>
<dbReference type="PANTHER" id="PTHR43080">
    <property type="entry name" value="CBS DOMAIN-CONTAINING PROTEIN CBSX3, MITOCHONDRIAL"/>
    <property type="match status" value="1"/>
</dbReference>
<dbReference type="Gene3D" id="3.10.580.10">
    <property type="entry name" value="CBS-domain"/>
    <property type="match status" value="1"/>
</dbReference>
<dbReference type="PROSITE" id="PS51371">
    <property type="entry name" value="CBS"/>
    <property type="match status" value="2"/>
</dbReference>
<dbReference type="InterPro" id="IPR000644">
    <property type="entry name" value="CBS_dom"/>
</dbReference>
<dbReference type="PANTHER" id="PTHR43080:SF2">
    <property type="entry name" value="CBS DOMAIN-CONTAINING PROTEIN"/>
    <property type="match status" value="1"/>
</dbReference>
<feature type="domain" description="CBS" evidence="3">
    <location>
        <begin position="8"/>
        <end position="64"/>
    </location>
</feature>
<organism evidence="4 5">
    <name type="scientific">Paucibacter sediminis</name>
    <dbReference type="NCBI Taxonomy" id="3019553"/>
    <lineage>
        <taxon>Bacteria</taxon>
        <taxon>Pseudomonadati</taxon>
        <taxon>Pseudomonadota</taxon>
        <taxon>Betaproteobacteria</taxon>
        <taxon>Burkholderiales</taxon>
        <taxon>Sphaerotilaceae</taxon>
        <taxon>Roseateles</taxon>
    </lineage>
</organism>
<dbReference type="SMART" id="SM00116">
    <property type="entry name" value="CBS"/>
    <property type="match status" value="2"/>
</dbReference>
<keyword evidence="5" id="KW-1185">Reference proteome</keyword>
<name>A0AA95NM29_9BURK</name>
<evidence type="ECO:0000313" key="5">
    <source>
        <dbReference type="Proteomes" id="UP001177769"/>
    </source>
</evidence>
<protein>
    <submittedName>
        <fullName evidence="4">CBS domain-containing protein</fullName>
    </submittedName>
</protein>
<dbReference type="Proteomes" id="UP001177769">
    <property type="component" value="Chromosome"/>
</dbReference>
<dbReference type="AlphaFoldDB" id="A0AA95NM29"/>
<dbReference type="InterPro" id="IPR051257">
    <property type="entry name" value="Diverse_CBS-Domain"/>
</dbReference>
<accession>A0AA95NM29</accession>
<feature type="domain" description="CBS" evidence="3">
    <location>
        <begin position="82"/>
        <end position="135"/>
    </location>
</feature>
<dbReference type="KEGG" id="pais:PFX98_09230"/>
<dbReference type="InterPro" id="IPR046342">
    <property type="entry name" value="CBS_dom_sf"/>
</dbReference>